<keyword evidence="9" id="KW-1185">Reference proteome</keyword>
<evidence type="ECO:0000259" key="7">
    <source>
        <dbReference type="Pfam" id="PF01284"/>
    </source>
</evidence>
<feature type="transmembrane region" description="Helical" evidence="6">
    <location>
        <begin position="85"/>
        <end position="104"/>
    </location>
</feature>
<dbReference type="Proteomes" id="UP001600888">
    <property type="component" value="Unassembled WGS sequence"/>
</dbReference>
<gene>
    <name evidence="8" type="ORF">FJTKL_12913</name>
</gene>
<dbReference type="InterPro" id="IPR008253">
    <property type="entry name" value="Marvel"/>
</dbReference>
<evidence type="ECO:0000256" key="4">
    <source>
        <dbReference type="ARBA" id="ARBA00023136"/>
    </source>
</evidence>
<dbReference type="PANTHER" id="PTHR37451">
    <property type="entry name" value="MARVEL DOMAIN"/>
    <property type="match status" value="1"/>
</dbReference>
<evidence type="ECO:0000313" key="8">
    <source>
        <dbReference type="EMBL" id="KAL2291530.1"/>
    </source>
</evidence>
<organism evidence="8 9">
    <name type="scientific">Diaporthe vaccinii</name>
    <dbReference type="NCBI Taxonomy" id="105482"/>
    <lineage>
        <taxon>Eukaryota</taxon>
        <taxon>Fungi</taxon>
        <taxon>Dikarya</taxon>
        <taxon>Ascomycota</taxon>
        <taxon>Pezizomycotina</taxon>
        <taxon>Sordariomycetes</taxon>
        <taxon>Sordariomycetidae</taxon>
        <taxon>Diaporthales</taxon>
        <taxon>Diaporthaceae</taxon>
        <taxon>Diaporthe</taxon>
        <taxon>Diaporthe eres species complex</taxon>
    </lineage>
</organism>
<accession>A0ABR4FA00</accession>
<evidence type="ECO:0000256" key="2">
    <source>
        <dbReference type="ARBA" id="ARBA00022692"/>
    </source>
</evidence>
<evidence type="ECO:0000256" key="3">
    <source>
        <dbReference type="ARBA" id="ARBA00022989"/>
    </source>
</evidence>
<dbReference type="PANTHER" id="PTHR37451:SF3">
    <property type="entry name" value="MARVEL DOMAIN-CONTAINING PROTEIN"/>
    <property type="match status" value="1"/>
</dbReference>
<evidence type="ECO:0000256" key="6">
    <source>
        <dbReference type="SAM" id="Phobius"/>
    </source>
</evidence>
<feature type="transmembrane region" description="Helical" evidence="6">
    <location>
        <begin position="12"/>
        <end position="35"/>
    </location>
</feature>
<keyword evidence="2 6" id="KW-0812">Transmembrane</keyword>
<dbReference type="EMBL" id="JBAWTH010000006">
    <property type="protein sequence ID" value="KAL2291530.1"/>
    <property type="molecule type" value="Genomic_DNA"/>
</dbReference>
<protein>
    <recommendedName>
        <fullName evidence="7">MARVEL domain-containing protein</fullName>
    </recommendedName>
</protein>
<keyword evidence="4 6" id="KW-0472">Membrane</keyword>
<reference evidence="8 9" key="1">
    <citation type="submission" date="2024-03" db="EMBL/GenBank/DDBJ databases">
        <title>A high-quality draft genome sequence of Diaporthe vaccinii, a causative agent of upright dieback and viscid rot disease in cranberry plants.</title>
        <authorList>
            <person name="Sarrasin M."/>
            <person name="Lang B.F."/>
            <person name="Burger G."/>
        </authorList>
    </citation>
    <scope>NUCLEOTIDE SEQUENCE [LARGE SCALE GENOMIC DNA]</scope>
    <source>
        <strain evidence="8 9">IS7</strain>
    </source>
</reference>
<comment type="caution">
    <text evidence="8">The sequence shown here is derived from an EMBL/GenBank/DDBJ whole genome shotgun (WGS) entry which is preliminary data.</text>
</comment>
<sequence length="330" mass="36056">MGFEFDHEKIPLYKLIVHIIQIVLSVTIWVLEIIVFKGGDINGNNGWTFGVCFLSVPVWIYLIMAPRYPRARRIADPKAMLVFDFIYAIIWLSAFATQAAYNTANDCGTACGPSKAIVGLGVFNTLFWAASTLLSVATYRYYNFNGVLPGYETSRGPRTNSIDPDKAAFSTAPVDEEAYAPVGMNDQDDEPEFNASPYGGGMGTSSTRHDTHDINPYTADTSYGGAAAVHNPPFEHHGEYNTHTSPAPPGGHMYAPPPAPDFDDRPDLVCRHSPKSPTYVDRRAGGPVNGCCFSVYARDGDVMRDHVVQEIGKGQTGFFGFQPAPPNESN</sequence>
<evidence type="ECO:0000256" key="1">
    <source>
        <dbReference type="ARBA" id="ARBA00004141"/>
    </source>
</evidence>
<keyword evidence="3 6" id="KW-1133">Transmembrane helix</keyword>
<feature type="domain" description="MARVEL" evidence="7">
    <location>
        <begin position="14"/>
        <end position="134"/>
    </location>
</feature>
<proteinExistence type="predicted"/>
<evidence type="ECO:0000313" key="9">
    <source>
        <dbReference type="Proteomes" id="UP001600888"/>
    </source>
</evidence>
<feature type="transmembrane region" description="Helical" evidence="6">
    <location>
        <begin position="47"/>
        <end position="64"/>
    </location>
</feature>
<evidence type="ECO:0000256" key="5">
    <source>
        <dbReference type="SAM" id="MobiDB-lite"/>
    </source>
</evidence>
<comment type="subcellular location">
    <subcellularLocation>
        <location evidence="1">Membrane</location>
        <topology evidence="1">Multi-pass membrane protein</topology>
    </subcellularLocation>
</comment>
<name>A0ABR4FA00_9PEZI</name>
<feature type="region of interest" description="Disordered" evidence="5">
    <location>
        <begin position="185"/>
        <end position="209"/>
    </location>
</feature>
<feature type="transmembrane region" description="Helical" evidence="6">
    <location>
        <begin position="116"/>
        <end position="139"/>
    </location>
</feature>
<dbReference type="Pfam" id="PF01284">
    <property type="entry name" value="MARVEL"/>
    <property type="match status" value="1"/>
</dbReference>